<gene>
    <name evidence="9" type="primary">LOC105054940</name>
</gene>
<feature type="transmembrane region" description="Helical" evidence="6">
    <location>
        <begin position="213"/>
        <end position="230"/>
    </location>
</feature>
<evidence type="ECO:0000259" key="7">
    <source>
        <dbReference type="Pfam" id="PF00892"/>
    </source>
</evidence>
<dbReference type="AlphaFoldDB" id="A0A6I9S000"/>
<dbReference type="PANTHER" id="PTHR31218">
    <property type="entry name" value="WAT1-RELATED PROTEIN"/>
    <property type="match status" value="1"/>
</dbReference>
<evidence type="ECO:0000313" key="8">
    <source>
        <dbReference type="Proteomes" id="UP000504607"/>
    </source>
</evidence>
<dbReference type="FunCoup" id="A0A6I9S000">
    <property type="interactions" value="22"/>
</dbReference>
<feature type="transmembrane region" description="Helical" evidence="6">
    <location>
        <begin position="37"/>
        <end position="59"/>
    </location>
</feature>
<organism evidence="8 9">
    <name type="scientific">Elaeis guineensis var. tenera</name>
    <name type="common">Oil palm</name>
    <dbReference type="NCBI Taxonomy" id="51953"/>
    <lineage>
        <taxon>Eukaryota</taxon>
        <taxon>Viridiplantae</taxon>
        <taxon>Streptophyta</taxon>
        <taxon>Embryophyta</taxon>
        <taxon>Tracheophyta</taxon>
        <taxon>Spermatophyta</taxon>
        <taxon>Magnoliopsida</taxon>
        <taxon>Liliopsida</taxon>
        <taxon>Arecaceae</taxon>
        <taxon>Arecoideae</taxon>
        <taxon>Cocoseae</taxon>
        <taxon>Elaeidinae</taxon>
        <taxon>Elaeis</taxon>
    </lineage>
</organism>
<dbReference type="OrthoDB" id="1728340at2759"/>
<evidence type="ECO:0000313" key="9">
    <source>
        <dbReference type="RefSeq" id="XP_010934894.1"/>
    </source>
</evidence>
<feature type="transmembrane region" description="Helical" evidence="6">
    <location>
        <begin position="304"/>
        <end position="322"/>
    </location>
</feature>
<evidence type="ECO:0000256" key="2">
    <source>
        <dbReference type="ARBA" id="ARBA00007635"/>
    </source>
</evidence>
<dbReference type="GeneID" id="105054940"/>
<keyword evidence="4 6" id="KW-1133">Transmembrane helix</keyword>
<evidence type="ECO:0000256" key="4">
    <source>
        <dbReference type="ARBA" id="ARBA00022989"/>
    </source>
</evidence>
<feature type="transmembrane region" description="Helical" evidence="6">
    <location>
        <begin position="96"/>
        <end position="120"/>
    </location>
</feature>
<evidence type="ECO:0000256" key="6">
    <source>
        <dbReference type="RuleBase" id="RU363077"/>
    </source>
</evidence>
<dbReference type="InterPro" id="IPR000620">
    <property type="entry name" value="EamA_dom"/>
</dbReference>
<dbReference type="Pfam" id="PF00892">
    <property type="entry name" value="EamA"/>
    <property type="match status" value="2"/>
</dbReference>
<dbReference type="RefSeq" id="XP_010934894.1">
    <property type="nucleotide sequence ID" value="XM_010936592.2"/>
</dbReference>
<keyword evidence="8" id="KW-1185">Reference proteome</keyword>
<comment type="similarity">
    <text evidence="2 6">Belongs to the drug/metabolite transporter (DMT) superfamily. Plant drug/metabolite exporter (P-DME) (TC 2.A.7.4) family.</text>
</comment>
<dbReference type="GO" id="GO:0016020">
    <property type="term" value="C:membrane"/>
    <property type="evidence" value="ECO:0007669"/>
    <property type="project" value="UniProtKB-SubCell"/>
</dbReference>
<dbReference type="InParanoid" id="A0A6I9S000"/>
<dbReference type="KEGG" id="egu:105054940"/>
<dbReference type="InterPro" id="IPR037185">
    <property type="entry name" value="EmrE-like"/>
</dbReference>
<feature type="transmembrane region" description="Helical" evidence="6">
    <location>
        <begin position="182"/>
        <end position="201"/>
    </location>
</feature>
<evidence type="ECO:0000256" key="5">
    <source>
        <dbReference type="ARBA" id="ARBA00023136"/>
    </source>
</evidence>
<protein>
    <recommendedName>
        <fullName evidence="6">WAT1-related protein</fullName>
    </recommendedName>
</protein>
<feature type="transmembrane region" description="Helical" evidence="6">
    <location>
        <begin position="71"/>
        <end position="90"/>
    </location>
</feature>
<feature type="transmembrane region" description="Helical" evidence="6">
    <location>
        <begin position="250"/>
        <end position="271"/>
    </location>
</feature>
<feature type="transmembrane region" description="Helical" evidence="6">
    <location>
        <begin position="278"/>
        <end position="298"/>
    </location>
</feature>
<keyword evidence="5 6" id="KW-0472">Membrane</keyword>
<accession>A0A6I9S000</accession>
<evidence type="ECO:0000256" key="3">
    <source>
        <dbReference type="ARBA" id="ARBA00022692"/>
    </source>
</evidence>
<dbReference type="SUPFAM" id="SSF103481">
    <property type="entry name" value="Multidrug resistance efflux transporter EmrE"/>
    <property type="match status" value="2"/>
</dbReference>
<proteinExistence type="inferred from homology"/>
<name>A0A6I9S000_ELAGV</name>
<dbReference type="Proteomes" id="UP000504607">
    <property type="component" value="Chromosome 12"/>
</dbReference>
<sequence>MGWCEEWKPIFAMLAVNVALAAMNTMIKSVIDEGMNRLVLITLRQLVATLFMAPIAYFGERKTRPKLTVEIFVYLFFSAMFGASLTQYLFFLGLKYTTATFACAFLNMAPVLTFLLALPFRLETLNLKTKAGIAKLLGAIICLTGAMVLTFYKGEALTNTSHQLVASEQQQGHNAGYSTKQWILGSTAYLAGCLSWSSWFLIQSKVGKKYPALYSGTAMIFFLSFLQAAILSLVTEKSFSVWALKRKLEIITVIVSGIAGSGFGFLAMSWCVEKRGPVFTAAFTPLVQIMVAAIDFSILHEPLYLGSVLGSILVIAGLYFLLWGKTKEARSSAAKTVEENGEHQVQLQTV</sequence>
<reference evidence="9" key="1">
    <citation type="submission" date="2025-08" db="UniProtKB">
        <authorList>
            <consortium name="RefSeq"/>
        </authorList>
    </citation>
    <scope>IDENTIFICATION</scope>
</reference>
<dbReference type="GO" id="GO:0022857">
    <property type="term" value="F:transmembrane transporter activity"/>
    <property type="evidence" value="ECO:0007669"/>
    <property type="project" value="InterPro"/>
</dbReference>
<dbReference type="InterPro" id="IPR030184">
    <property type="entry name" value="WAT1-related"/>
</dbReference>
<evidence type="ECO:0000256" key="1">
    <source>
        <dbReference type="ARBA" id="ARBA00004141"/>
    </source>
</evidence>
<feature type="transmembrane region" description="Helical" evidence="6">
    <location>
        <begin position="12"/>
        <end position="31"/>
    </location>
</feature>
<feature type="transmembrane region" description="Helical" evidence="6">
    <location>
        <begin position="132"/>
        <end position="152"/>
    </location>
</feature>
<keyword evidence="3 6" id="KW-0812">Transmembrane</keyword>
<feature type="domain" description="EamA" evidence="7">
    <location>
        <begin position="9"/>
        <end position="143"/>
    </location>
</feature>
<comment type="subcellular location">
    <subcellularLocation>
        <location evidence="1 6">Membrane</location>
        <topology evidence="1 6">Multi-pass membrane protein</topology>
    </subcellularLocation>
</comment>
<feature type="domain" description="EamA" evidence="7">
    <location>
        <begin position="187"/>
        <end position="322"/>
    </location>
</feature>